<dbReference type="EMBL" id="JANAVB010013727">
    <property type="protein sequence ID" value="KAJ6834876.1"/>
    <property type="molecule type" value="Genomic_DNA"/>
</dbReference>
<proteinExistence type="predicted"/>
<gene>
    <name evidence="2" type="ORF">M6B38_332705</name>
    <name evidence="1" type="ORF">M6B38_365305</name>
</gene>
<keyword evidence="3" id="KW-1185">Reference proteome</keyword>
<evidence type="ECO:0000313" key="2">
    <source>
        <dbReference type="EMBL" id="KAJ6834876.1"/>
    </source>
</evidence>
<name>A0AAX6GGE9_IRIPA</name>
<evidence type="ECO:0000313" key="3">
    <source>
        <dbReference type="Proteomes" id="UP001140949"/>
    </source>
</evidence>
<comment type="caution">
    <text evidence="1">The sequence shown here is derived from an EMBL/GenBank/DDBJ whole genome shotgun (WGS) entry which is preliminary data.</text>
</comment>
<accession>A0AAX6GGE9</accession>
<dbReference type="AlphaFoldDB" id="A0AAX6GGE9"/>
<reference evidence="1" key="1">
    <citation type="journal article" date="2023" name="GigaByte">
        <title>Genome assembly of the bearded iris, Iris pallida Lam.</title>
        <authorList>
            <person name="Bruccoleri R.E."/>
            <person name="Oakeley E.J."/>
            <person name="Faust A.M.E."/>
            <person name="Altorfer M."/>
            <person name="Dessus-Babus S."/>
            <person name="Burckhardt D."/>
            <person name="Oertli M."/>
            <person name="Naumann U."/>
            <person name="Petersen F."/>
            <person name="Wong J."/>
        </authorList>
    </citation>
    <scope>NUCLEOTIDE SEQUENCE</scope>
    <source>
        <strain evidence="1">GSM-AAB239-AS_SAM_17_03QT</strain>
    </source>
</reference>
<dbReference type="EMBL" id="JANAVB010019800">
    <property type="protein sequence ID" value="KAJ6827846.1"/>
    <property type="molecule type" value="Genomic_DNA"/>
</dbReference>
<dbReference type="Proteomes" id="UP001140949">
    <property type="component" value="Unassembled WGS sequence"/>
</dbReference>
<sequence>MVVVVEVIVVSDQVWQTEWRSFGVGLLPWWHLGAARLRPVRAQEEGVRVQQRRDRIGQLGLGFSSLDTSVSSLASCSVAIMEGKDGHGHGGVRWL</sequence>
<organism evidence="1 3">
    <name type="scientific">Iris pallida</name>
    <name type="common">Sweet iris</name>
    <dbReference type="NCBI Taxonomy" id="29817"/>
    <lineage>
        <taxon>Eukaryota</taxon>
        <taxon>Viridiplantae</taxon>
        <taxon>Streptophyta</taxon>
        <taxon>Embryophyta</taxon>
        <taxon>Tracheophyta</taxon>
        <taxon>Spermatophyta</taxon>
        <taxon>Magnoliopsida</taxon>
        <taxon>Liliopsida</taxon>
        <taxon>Asparagales</taxon>
        <taxon>Iridaceae</taxon>
        <taxon>Iridoideae</taxon>
        <taxon>Irideae</taxon>
        <taxon>Iris</taxon>
    </lineage>
</organism>
<reference evidence="1" key="2">
    <citation type="submission" date="2023-04" db="EMBL/GenBank/DDBJ databases">
        <authorList>
            <person name="Bruccoleri R.E."/>
            <person name="Oakeley E.J."/>
            <person name="Faust A.-M."/>
            <person name="Dessus-Babus S."/>
            <person name="Altorfer M."/>
            <person name="Burckhardt D."/>
            <person name="Oertli M."/>
            <person name="Naumann U."/>
            <person name="Petersen F."/>
            <person name="Wong J."/>
        </authorList>
    </citation>
    <scope>NUCLEOTIDE SEQUENCE</scope>
    <source>
        <strain evidence="1">GSM-AAB239-AS_SAM_17_03QT</strain>
        <tissue evidence="1">Leaf</tissue>
    </source>
</reference>
<protein>
    <submittedName>
        <fullName evidence="1">Leucine-rich repeat extensin-like protein 3</fullName>
    </submittedName>
</protein>
<evidence type="ECO:0000313" key="1">
    <source>
        <dbReference type="EMBL" id="KAJ6827846.1"/>
    </source>
</evidence>